<dbReference type="PANTHER" id="PTHR13527:SF0">
    <property type="entry name" value="SAYSVFN DOMAIN-CONTAINING PROTEIN 1"/>
    <property type="match status" value="1"/>
</dbReference>
<dbReference type="Pfam" id="PF10260">
    <property type="entry name" value="SAYSvFN"/>
    <property type="match status" value="1"/>
</dbReference>
<evidence type="ECO:0000256" key="1">
    <source>
        <dbReference type="SAM" id="Phobius"/>
    </source>
</evidence>
<proteinExistence type="predicted"/>
<dbReference type="Proteomes" id="UP000746747">
    <property type="component" value="Unassembled WGS sequence"/>
</dbReference>
<dbReference type="AlphaFoldDB" id="A0A8J2MPV5"/>
<keyword evidence="1" id="KW-1133">Transmembrane helix</keyword>
<dbReference type="EMBL" id="CAKAEH010001426">
    <property type="protein sequence ID" value="CAG9536110.1"/>
    <property type="molecule type" value="Genomic_DNA"/>
</dbReference>
<name>A0A8J2MPV5_9BILA</name>
<evidence type="ECO:0000313" key="4">
    <source>
        <dbReference type="Proteomes" id="UP000746747"/>
    </source>
</evidence>
<protein>
    <recommendedName>
        <fullName evidence="2">SAYSvFN domain-containing protein</fullName>
    </recommendedName>
</protein>
<sequence>MLELRERVLGVPNRDKIYKEQSKTNGSLAVQSTAITKFINILLRPIQRWLCFNYYWPRPCRVFAVLSWLMAQWYFTYIEFGLVFFIFSLFVLLFINLGKRKSGELSAYSVFNPQCERLPGTITAEHFERDLLKRKMSH</sequence>
<evidence type="ECO:0000313" key="3">
    <source>
        <dbReference type="EMBL" id="CAG9536110.1"/>
    </source>
</evidence>
<dbReference type="OrthoDB" id="71310at2759"/>
<dbReference type="PANTHER" id="PTHR13527">
    <property type="entry name" value="SAYSVFN DOMAIN-CONTAINING PROTEIN 1"/>
    <property type="match status" value="1"/>
</dbReference>
<gene>
    <name evidence="3" type="ORF">CJOHNSTONI_LOCUS6066</name>
</gene>
<reference evidence="3" key="1">
    <citation type="submission" date="2021-09" db="EMBL/GenBank/DDBJ databases">
        <authorList>
            <consortium name="Pathogen Informatics"/>
        </authorList>
    </citation>
    <scope>NUCLEOTIDE SEQUENCE</scope>
</reference>
<keyword evidence="1" id="KW-0472">Membrane</keyword>
<keyword evidence="4" id="KW-1185">Reference proteome</keyword>
<feature type="domain" description="SAYSvFN" evidence="2">
    <location>
        <begin position="65"/>
        <end position="131"/>
    </location>
</feature>
<comment type="caution">
    <text evidence="3">The sequence shown here is derived from an EMBL/GenBank/DDBJ whole genome shotgun (WGS) entry which is preliminary data.</text>
</comment>
<organism evidence="3 4">
    <name type="scientific">Cercopithifilaria johnstoni</name>
    <dbReference type="NCBI Taxonomy" id="2874296"/>
    <lineage>
        <taxon>Eukaryota</taxon>
        <taxon>Metazoa</taxon>
        <taxon>Ecdysozoa</taxon>
        <taxon>Nematoda</taxon>
        <taxon>Chromadorea</taxon>
        <taxon>Rhabditida</taxon>
        <taxon>Spirurina</taxon>
        <taxon>Spiruromorpha</taxon>
        <taxon>Filarioidea</taxon>
        <taxon>Onchocercidae</taxon>
        <taxon>Cercopithifilaria</taxon>
    </lineage>
</organism>
<evidence type="ECO:0000259" key="2">
    <source>
        <dbReference type="Pfam" id="PF10260"/>
    </source>
</evidence>
<dbReference type="InterPro" id="IPR019387">
    <property type="entry name" value="SAYSvFN_dom"/>
</dbReference>
<feature type="transmembrane region" description="Helical" evidence="1">
    <location>
        <begin position="74"/>
        <end position="95"/>
    </location>
</feature>
<keyword evidence="1" id="KW-0812">Transmembrane</keyword>
<accession>A0A8J2MPV5</accession>
<dbReference type="InterPro" id="IPR039159">
    <property type="entry name" value="SAYSD1"/>
</dbReference>